<reference evidence="2 3" key="1">
    <citation type="submission" date="2023-10" db="EMBL/GenBank/DDBJ databases">
        <title>Novel methanotroph of the genus Methylocapsa from a subarctic wetland.</title>
        <authorList>
            <person name="Belova S.E."/>
            <person name="Oshkin I.Y."/>
            <person name="Miroshnikov K."/>
            <person name="Dedysh S.N."/>
        </authorList>
    </citation>
    <scope>NUCLEOTIDE SEQUENCE [LARGE SCALE GENOMIC DNA]</scope>
    <source>
        <strain evidence="2 3">RX1</strain>
    </source>
</reference>
<keyword evidence="1" id="KW-1133">Transmembrane helix</keyword>
<dbReference type="Proteomes" id="UP001626536">
    <property type="component" value="Chromosome"/>
</dbReference>
<accession>A0ABZ0HVK3</accession>
<protein>
    <submittedName>
        <fullName evidence="2">Uncharacterized protein</fullName>
    </submittedName>
</protein>
<evidence type="ECO:0000313" key="3">
    <source>
        <dbReference type="Proteomes" id="UP001626536"/>
    </source>
</evidence>
<proteinExistence type="predicted"/>
<evidence type="ECO:0000256" key="1">
    <source>
        <dbReference type="SAM" id="Phobius"/>
    </source>
</evidence>
<keyword evidence="1" id="KW-0812">Transmembrane</keyword>
<dbReference type="RefSeq" id="WP_407340150.1">
    <property type="nucleotide sequence ID" value="NZ_CP136862.1"/>
</dbReference>
<evidence type="ECO:0000313" key="2">
    <source>
        <dbReference type="EMBL" id="WOJ90578.1"/>
    </source>
</evidence>
<feature type="transmembrane region" description="Helical" evidence="1">
    <location>
        <begin position="6"/>
        <end position="25"/>
    </location>
</feature>
<keyword evidence="3" id="KW-1185">Reference proteome</keyword>
<dbReference type="EMBL" id="CP136862">
    <property type="protein sequence ID" value="WOJ90578.1"/>
    <property type="molecule type" value="Genomic_DNA"/>
</dbReference>
<gene>
    <name evidence="2" type="ORF">RZS28_04600</name>
</gene>
<name>A0ABZ0HVK3_9HYPH</name>
<keyword evidence="1" id="KW-0472">Membrane</keyword>
<organism evidence="2 3">
    <name type="scientific">Methylocapsa polymorpha</name>
    <dbReference type="NCBI Taxonomy" id="3080828"/>
    <lineage>
        <taxon>Bacteria</taxon>
        <taxon>Pseudomonadati</taxon>
        <taxon>Pseudomonadota</taxon>
        <taxon>Alphaproteobacteria</taxon>
        <taxon>Hyphomicrobiales</taxon>
        <taxon>Beijerinckiaceae</taxon>
        <taxon>Methylocapsa</taxon>
    </lineage>
</organism>
<sequence length="61" mass="6637">MALTIVMFFVLIALYVAMFGVVKFAENIIAKPLALLDNGDVMTTNSAKSSQTNRDLVSRAD</sequence>